<keyword evidence="3" id="KW-1185">Reference proteome</keyword>
<evidence type="ECO:0000313" key="2">
    <source>
        <dbReference type="EMBL" id="PKI44376.1"/>
    </source>
</evidence>
<reference evidence="2 3" key="1">
    <citation type="submission" date="2017-11" db="EMBL/GenBank/DDBJ databases">
        <title>De-novo sequencing of pomegranate (Punica granatum L.) genome.</title>
        <authorList>
            <person name="Akparov Z."/>
            <person name="Amiraslanov A."/>
            <person name="Hajiyeva S."/>
            <person name="Abbasov M."/>
            <person name="Kaur K."/>
            <person name="Hamwieh A."/>
            <person name="Solovyev V."/>
            <person name="Salamov A."/>
            <person name="Braich B."/>
            <person name="Kosarev P."/>
            <person name="Mahmoud A."/>
            <person name="Hajiyev E."/>
            <person name="Babayeva S."/>
            <person name="Izzatullayeva V."/>
            <person name="Mammadov A."/>
            <person name="Mammadov A."/>
            <person name="Sharifova S."/>
            <person name="Ojaghi J."/>
            <person name="Eynullazada K."/>
            <person name="Bayramov B."/>
            <person name="Abdulazimova A."/>
            <person name="Shahmuradov I."/>
        </authorList>
    </citation>
    <scope>NUCLEOTIDE SEQUENCE [LARGE SCALE GENOMIC DNA]</scope>
    <source>
        <strain evidence="3">cv. AG2017</strain>
        <tissue evidence="2">Leaf</tissue>
    </source>
</reference>
<keyword evidence="1" id="KW-0472">Membrane</keyword>
<dbReference type="EMBL" id="PGOL01002909">
    <property type="protein sequence ID" value="PKI44376.1"/>
    <property type="molecule type" value="Genomic_DNA"/>
</dbReference>
<accession>A0A2I0ILZ8</accession>
<feature type="transmembrane region" description="Helical" evidence="1">
    <location>
        <begin position="21"/>
        <end position="42"/>
    </location>
</feature>
<keyword evidence="1" id="KW-0812">Transmembrane</keyword>
<proteinExistence type="predicted"/>
<protein>
    <submittedName>
        <fullName evidence="2">Uncharacterized protein</fullName>
    </submittedName>
</protein>
<name>A0A2I0ILZ8_PUNGR</name>
<evidence type="ECO:0000256" key="1">
    <source>
        <dbReference type="SAM" id="Phobius"/>
    </source>
</evidence>
<gene>
    <name evidence="2" type="ORF">CRG98_035235</name>
</gene>
<dbReference type="Proteomes" id="UP000233551">
    <property type="component" value="Unassembled WGS sequence"/>
</dbReference>
<keyword evidence="1" id="KW-1133">Transmembrane helix</keyword>
<sequence length="99" mass="11507">METLRLLTREGLALRLKNRRIEANLAFVLGQGLNSINLLLAFLRLTEAESMDKVGFGMALPYISIDLEYLLRWLRVKYASMLSSFFLCRIKRWPKRGQS</sequence>
<evidence type="ECO:0000313" key="3">
    <source>
        <dbReference type="Proteomes" id="UP000233551"/>
    </source>
</evidence>
<organism evidence="2 3">
    <name type="scientific">Punica granatum</name>
    <name type="common">Pomegranate</name>
    <dbReference type="NCBI Taxonomy" id="22663"/>
    <lineage>
        <taxon>Eukaryota</taxon>
        <taxon>Viridiplantae</taxon>
        <taxon>Streptophyta</taxon>
        <taxon>Embryophyta</taxon>
        <taxon>Tracheophyta</taxon>
        <taxon>Spermatophyta</taxon>
        <taxon>Magnoliopsida</taxon>
        <taxon>eudicotyledons</taxon>
        <taxon>Gunneridae</taxon>
        <taxon>Pentapetalae</taxon>
        <taxon>rosids</taxon>
        <taxon>malvids</taxon>
        <taxon>Myrtales</taxon>
        <taxon>Lythraceae</taxon>
        <taxon>Punica</taxon>
    </lineage>
</organism>
<comment type="caution">
    <text evidence="2">The sequence shown here is derived from an EMBL/GenBank/DDBJ whole genome shotgun (WGS) entry which is preliminary data.</text>
</comment>
<dbReference type="AlphaFoldDB" id="A0A2I0ILZ8"/>